<keyword evidence="14" id="KW-1185">Reference proteome</keyword>
<dbReference type="GO" id="GO:0006646">
    <property type="term" value="P:phosphatidylethanolamine biosynthetic process"/>
    <property type="evidence" value="ECO:0007669"/>
    <property type="project" value="UniProtKB-UniPathway"/>
</dbReference>
<dbReference type="EC" id="2.7.7.14" evidence="10"/>
<keyword evidence="6" id="KW-0443">Lipid metabolism</keyword>
<dbReference type="PANTHER" id="PTHR45780">
    <property type="entry name" value="ETHANOLAMINE-PHOSPHATE CYTIDYLYLTRANSFERASE"/>
    <property type="match status" value="1"/>
</dbReference>
<evidence type="ECO:0000259" key="12">
    <source>
        <dbReference type="Pfam" id="PF01467"/>
    </source>
</evidence>
<dbReference type="NCBIfam" id="TIGR00125">
    <property type="entry name" value="cyt_tran_rel"/>
    <property type="match status" value="1"/>
</dbReference>
<dbReference type="InterPro" id="IPR004821">
    <property type="entry name" value="Cyt_trans-like"/>
</dbReference>
<evidence type="ECO:0000256" key="4">
    <source>
        <dbReference type="ARBA" id="ARBA00022679"/>
    </source>
</evidence>
<evidence type="ECO:0000256" key="8">
    <source>
        <dbReference type="ARBA" id="ARBA00023264"/>
    </source>
</evidence>
<evidence type="ECO:0000256" key="2">
    <source>
        <dbReference type="ARBA" id="ARBA00010101"/>
    </source>
</evidence>
<evidence type="ECO:0000256" key="3">
    <source>
        <dbReference type="ARBA" id="ARBA00022516"/>
    </source>
</evidence>
<dbReference type="InterPro" id="IPR014729">
    <property type="entry name" value="Rossmann-like_a/b/a_fold"/>
</dbReference>
<evidence type="ECO:0000256" key="7">
    <source>
        <dbReference type="ARBA" id="ARBA00023209"/>
    </source>
</evidence>
<dbReference type="STRING" id="933084.A0A067PJ35"/>
<sequence length="139" mass="15681">MTISIAGLESNPSTTKTTILWLDGCFDGFHYAHANAFRQARDLISGPVHLLACVHSDAEILKNKGPPLFDESERYALVAGCRFVDQVVEDAPYIPRLEVLDSHRADYLVHGDDPVVDFYGNDIYAVLKHKGRYREFKRT</sequence>
<dbReference type="AlphaFoldDB" id="A0A067PJ35"/>
<keyword evidence="3" id="KW-0444">Lipid biosynthesis</keyword>
<dbReference type="Gene3D" id="3.40.50.620">
    <property type="entry name" value="HUPs"/>
    <property type="match status" value="1"/>
</dbReference>
<evidence type="ECO:0000256" key="6">
    <source>
        <dbReference type="ARBA" id="ARBA00023098"/>
    </source>
</evidence>
<dbReference type="OrthoDB" id="17102at2759"/>
<keyword evidence="7" id="KW-0594">Phospholipid biosynthesis</keyword>
<dbReference type="Pfam" id="PF01467">
    <property type="entry name" value="CTP_transf_like"/>
    <property type="match status" value="1"/>
</dbReference>
<name>A0A067PJ35_9AGAM</name>
<keyword evidence="8" id="KW-1208">Phospholipid metabolism</keyword>
<dbReference type="GO" id="GO:0004306">
    <property type="term" value="F:ethanolamine-phosphate cytidylyltransferase activity"/>
    <property type="evidence" value="ECO:0007669"/>
    <property type="project" value="UniProtKB-EC"/>
</dbReference>
<dbReference type="HOGENOM" id="CLU_034585_2_2_1"/>
<evidence type="ECO:0000313" key="13">
    <source>
        <dbReference type="EMBL" id="KDQ54834.1"/>
    </source>
</evidence>
<evidence type="ECO:0000256" key="11">
    <source>
        <dbReference type="ARBA" id="ARBA00031473"/>
    </source>
</evidence>
<evidence type="ECO:0000256" key="10">
    <source>
        <dbReference type="ARBA" id="ARBA00024221"/>
    </source>
</evidence>
<evidence type="ECO:0000256" key="1">
    <source>
        <dbReference type="ARBA" id="ARBA00005189"/>
    </source>
</evidence>
<protein>
    <recommendedName>
        <fullName evidence="10">ethanolamine-phosphate cytidylyltransferase</fullName>
        <ecNumber evidence="10">2.7.7.14</ecNumber>
    </recommendedName>
    <alternativeName>
        <fullName evidence="11">CTP:phosphoethanolamine cytidylyltransferase</fullName>
    </alternativeName>
</protein>
<feature type="domain" description="Cytidyltransferase-like" evidence="12">
    <location>
        <begin position="22"/>
        <end position="131"/>
    </location>
</feature>
<dbReference type="UniPathway" id="UPA00558">
    <property type="reaction ID" value="UER00742"/>
</dbReference>
<keyword evidence="4" id="KW-0808">Transferase</keyword>
<comment type="pathway">
    <text evidence="1">Lipid metabolism.</text>
</comment>
<proteinExistence type="inferred from homology"/>
<evidence type="ECO:0000256" key="9">
    <source>
        <dbReference type="ARBA" id="ARBA00024191"/>
    </source>
</evidence>
<dbReference type="InParanoid" id="A0A067PJ35"/>
<comment type="pathway">
    <text evidence="9">Phospholipid metabolism; phosphatidylethanolamine biosynthesis; phosphatidylethanolamine from ethanolamine: step 2/3.</text>
</comment>
<reference evidence="14" key="1">
    <citation type="journal article" date="2014" name="Proc. Natl. Acad. Sci. U.S.A.">
        <title>Extensive sampling of basidiomycete genomes demonstrates inadequacy of the white-rot/brown-rot paradigm for wood decay fungi.</title>
        <authorList>
            <person name="Riley R."/>
            <person name="Salamov A.A."/>
            <person name="Brown D.W."/>
            <person name="Nagy L.G."/>
            <person name="Floudas D."/>
            <person name="Held B.W."/>
            <person name="Levasseur A."/>
            <person name="Lombard V."/>
            <person name="Morin E."/>
            <person name="Otillar R."/>
            <person name="Lindquist E.A."/>
            <person name="Sun H."/>
            <person name="LaButti K.M."/>
            <person name="Schmutz J."/>
            <person name="Jabbour D."/>
            <person name="Luo H."/>
            <person name="Baker S.E."/>
            <person name="Pisabarro A.G."/>
            <person name="Walton J.D."/>
            <person name="Blanchette R.A."/>
            <person name="Henrissat B."/>
            <person name="Martin F."/>
            <person name="Cullen D."/>
            <person name="Hibbett D.S."/>
            <person name="Grigoriev I.V."/>
        </authorList>
    </citation>
    <scope>NUCLEOTIDE SEQUENCE [LARGE SCALE GENOMIC DNA]</scope>
    <source>
        <strain evidence="14">MUCL 33604</strain>
    </source>
</reference>
<gene>
    <name evidence="13" type="ORF">JAAARDRAFT_350788</name>
</gene>
<dbReference type="SUPFAM" id="SSF52374">
    <property type="entry name" value="Nucleotidylyl transferase"/>
    <property type="match status" value="1"/>
</dbReference>
<keyword evidence="5" id="KW-0548">Nucleotidyltransferase</keyword>
<dbReference type="PANTHER" id="PTHR45780:SF2">
    <property type="entry name" value="ETHANOLAMINE-PHOSPHATE CYTIDYLYLTRANSFERASE"/>
    <property type="match status" value="1"/>
</dbReference>
<organism evidence="13 14">
    <name type="scientific">Jaapia argillacea MUCL 33604</name>
    <dbReference type="NCBI Taxonomy" id="933084"/>
    <lineage>
        <taxon>Eukaryota</taxon>
        <taxon>Fungi</taxon>
        <taxon>Dikarya</taxon>
        <taxon>Basidiomycota</taxon>
        <taxon>Agaricomycotina</taxon>
        <taxon>Agaricomycetes</taxon>
        <taxon>Agaricomycetidae</taxon>
        <taxon>Jaapiales</taxon>
        <taxon>Jaapiaceae</taxon>
        <taxon>Jaapia</taxon>
    </lineage>
</organism>
<dbReference type="Proteomes" id="UP000027265">
    <property type="component" value="Unassembled WGS sequence"/>
</dbReference>
<evidence type="ECO:0000313" key="14">
    <source>
        <dbReference type="Proteomes" id="UP000027265"/>
    </source>
</evidence>
<dbReference type="EMBL" id="KL197727">
    <property type="protein sequence ID" value="KDQ54834.1"/>
    <property type="molecule type" value="Genomic_DNA"/>
</dbReference>
<evidence type="ECO:0000256" key="5">
    <source>
        <dbReference type="ARBA" id="ARBA00022695"/>
    </source>
</evidence>
<accession>A0A067PJ35</accession>
<dbReference type="InterPro" id="IPR044608">
    <property type="entry name" value="Ect1/PCYT2"/>
</dbReference>
<dbReference type="GO" id="GO:0005737">
    <property type="term" value="C:cytoplasm"/>
    <property type="evidence" value="ECO:0007669"/>
    <property type="project" value="TreeGrafter"/>
</dbReference>
<comment type="similarity">
    <text evidence="2">Belongs to the cytidylyltransferase family.</text>
</comment>